<organism evidence="4 5">
    <name type="scientific">Streptomyces vastus</name>
    <dbReference type="NCBI Taxonomy" id="285451"/>
    <lineage>
        <taxon>Bacteria</taxon>
        <taxon>Bacillati</taxon>
        <taxon>Actinomycetota</taxon>
        <taxon>Actinomycetes</taxon>
        <taxon>Kitasatosporales</taxon>
        <taxon>Streptomycetaceae</taxon>
        <taxon>Streptomyces</taxon>
    </lineage>
</organism>
<evidence type="ECO:0000256" key="2">
    <source>
        <dbReference type="SAM" id="MobiDB-lite"/>
    </source>
</evidence>
<protein>
    <recommendedName>
        <fullName evidence="3">UspA domain-containing protein</fullName>
    </recommendedName>
</protein>
<evidence type="ECO:0000313" key="4">
    <source>
        <dbReference type="EMBL" id="GAA2635297.1"/>
    </source>
</evidence>
<gene>
    <name evidence="4" type="ORF">GCM10010307_31310</name>
</gene>
<dbReference type="RefSeq" id="WP_344390612.1">
    <property type="nucleotide sequence ID" value="NZ_BAAASJ010000032.1"/>
</dbReference>
<accession>A0ABP6D463</accession>
<reference evidence="5" key="1">
    <citation type="journal article" date="2019" name="Int. J. Syst. Evol. Microbiol.">
        <title>The Global Catalogue of Microorganisms (GCM) 10K type strain sequencing project: providing services to taxonomists for standard genome sequencing and annotation.</title>
        <authorList>
            <consortium name="The Broad Institute Genomics Platform"/>
            <consortium name="The Broad Institute Genome Sequencing Center for Infectious Disease"/>
            <person name="Wu L."/>
            <person name="Ma J."/>
        </authorList>
    </citation>
    <scope>NUCLEOTIDE SEQUENCE [LARGE SCALE GENOMIC DNA]</scope>
    <source>
        <strain evidence="5">JCM 4524</strain>
    </source>
</reference>
<dbReference type="InterPro" id="IPR006016">
    <property type="entry name" value="UspA"/>
</dbReference>
<evidence type="ECO:0000259" key="3">
    <source>
        <dbReference type="Pfam" id="PF00582"/>
    </source>
</evidence>
<dbReference type="Pfam" id="PF00582">
    <property type="entry name" value="Usp"/>
    <property type="match status" value="1"/>
</dbReference>
<comment type="caution">
    <text evidence="4">The sequence shown here is derived from an EMBL/GenBank/DDBJ whole genome shotgun (WGS) entry which is preliminary data.</text>
</comment>
<feature type="domain" description="UspA" evidence="3">
    <location>
        <begin position="34"/>
        <end position="85"/>
    </location>
</feature>
<evidence type="ECO:0000313" key="5">
    <source>
        <dbReference type="Proteomes" id="UP001500151"/>
    </source>
</evidence>
<sequence>MGAPAGGWGSVLRAAEQNLGGRYPDLPITAEQFAGTAVEVLFTQAERADMLVLGSSGHGTVAGFLLGSVGQQVLAHAAGPVVMVRADRNAAAEAPGGEEVVVGIQELGDPAHEPLQFAFEAEGPIPSLTSLPPANASHPGPNVPCHGQSAQAAVRDPSRRPLNRLAVCSRTGRERDGYTMARLTTAGRTGRLAGSALLATLALLTVAGCGGSGDGSGDAAAGAGTAESPDSRADGAPKSPSASTAGPAPSPSPKVTAADGTDTGACTDGNCEIAVSKPVTIHFKIPAGPAKLSVTKVGKNEVGYKVTQGTSTNGSSAGGTASGEGSGCTTFFYANGSGTQCGGAGEPPAEEAGTVALQLVPGPDGTAILRLVSA</sequence>
<evidence type="ECO:0000256" key="1">
    <source>
        <dbReference type="ARBA" id="ARBA00008791"/>
    </source>
</evidence>
<feature type="region of interest" description="Disordered" evidence="2">
    <location>
        <begin position="214"/>
        <end position="261"/>
    </location>
</feature>
<dbReference type="InterPro" id="IPR014729">
    <property type="entry name" value="Rossmann-like_a/b/a_fold"/>
</dbReference>
<proteinExistence type="inferred from homology"/>
<dbReference type="Proteomes" id="UP001500151">
    <property type="component" value="Unassembled WGS sequence"/>
</dbReference>
<name>A0ABP6D463_9ACTN</name>
<keyword evidence="5" id="KW-1185">Reference proteome</keyword>
<dbReference type="Gene3D" id="3.40.50.620">
    <property type="entry name" value="HUPs"/>
    <property type="match status" value="1"/>
</dbReference>
<feature type="compositionally biased region" description="Low complexity" evidence="2">
    <location>
        <begin position="236"/>
        <end position="261"/>
    </location>
</feature>
<comment type="similarity">
    <text evidence="1">Belongs to the universal stress protein A family.</text>
</comment>
<dbReference type="EMBL" id="BAAASJ010000032">
    <property type="protein sequence ID" value="GAA2635297.1"/>
    <property type="molecule type" value="Genomic_DNA"/>
</dbReference>
<dbReference type="PRINTS" id="PR01438">
    <property type="entry name" value="UNVRSLSTRESS"/>
</dbReference>
<dbReference type="InterPro" id="IPR006015">
    <property type="entry name" value="Universal_stress_UspA"/>
</dbReference>
<dbReference type="SUPFAM" id="SSF52402">
    <property type="entry name" value="Adenine nucleotide alpha hydrolases-like"/>
    <property type="match status" value="1"/>
</dbReference>